<protein>
    <submittedName>
        <fullName evidence="1">Glyoxalase</fullName>
    </submittedName>
</protein>
<organism evidence="1 2">
    <name type="scientific">Flagellimonas spongiicola</name>
    <dbReference type="NCBI Taxonomy" id="2942208"/>
    <lineage>
        <taxon>Bacteria</taxon>
        <taxon>Pseudomonadati</taxon>
        <taxon>Bacteroidota</taxon>
        <taxon>Flavobacteriia</taxon>
        <taxon>Flavobacteriales</taxon>
        <taxon>Flavobacteriaceae</taxon>
        <taxon>Flagellimonas</taxon>
    </lineage>
</organism>
<evidence type="ECO:0000313" key="2">
    <source>
        <dbReference type="Proteomes" id="UP001203607"/>
    </source>
</evidence>
<name>A0ABT0PPY7_9FLAO</name>
<dbReference type="Proteomes" id="UP001203607">
    <property type="component" value="Unassembled WGS sequence"/>
</dbReference>
<dbReference type="RefSeq" id="WP_249656606.1">
    <property type="nucleotide sequence ID" value="NZ_JAMFMA010000001.1"/>
</dbReference>
<sequence>MDSRSEDLLAMRPEIPQVNFHEEMGSEERFQNQTLRPIIKLQNDLIIEVFKNYIRKHKGAFYELTLEKRMQFIDNSIQKDIKFRNSLKGMIIGHFTVQEYRTYILNSSALNKRMMNMVIRRLKDQIQLLELPVLVQ</sequence>
<keyword evidence="2" id="KW-1185">Reference proteome</keyword>
<accession>A0ABT0PPY7</accession>
<proteinExistence type="predicted"/>
<reference evidence="1 2" key="1">
    <citation type="submission" date="2022-05" db="EMBL/GenBank/DDBJ databases">
        <authorList>
            <person name="Park J.-S."/>
        </authorList>
    </citation>
    <scope>NUCLEOTIDE SEQUENCE [LARGE SCALE GENOMIC DNA]</scope>
    <source>
        <strain evidence="1 2">2012CJ35-5</strain>
    </source>
</reference>
<comment type="caution">
    <text evidence="1">The sequence shown here is derived from an EMBL/GenBank/DDBJ whole genome shotgun (WGS) entry which is preliminary data.</text>
</comment>
<evidence type="ECO:0000313" key="1">
    <source>
        <dbReference type="EMBL" id="MCL6273429.1"/>
    </source>
</evidence>
<dbReference type="EMBL" id="JAMFMA010000001">
    <property type="protein sequence ID" value="MCL6273429.1"/>
    <property type="molecule type" value="Genomic_DNA"/>
</dbReference>
<gene>
    <name evidence="1" type="ORF">M3P19_05375</name>
</gene>